<evidence type="ECO:0000256" key="1">
    <source>
        <dbReference type="ARBA" id="ARBA00022801"/>
    </source>
</evidence>
<proteinExistence type="predicted"/>
<feature type="domain" description="Isochorismatase-like" evidence="2">
    <location>
        <begin position="33"/>
        <end position="163"/>
    </location>
</feature>
<evidence type="ECO:0000259" key="2">
    <source>
        <dbReference type="Pfam" id="PF00857"/>
    </source>
</evidence>
<dbReference type="AlphaFoldDB" id="A0A382SN88"/>
<dbReference type="PANTHER" id="PTHR43540:SF6">
    <property type="entry name" value="ISOCHORISMATASE-LIKE DOMAIN-CONTAINING PROTEIN"/>
    <property type="match status" value="1"/>
</dbReference>
<dbReference type="InterPro" id="IPR050272">
    <property type="entry name" value="Isochorismatase-like_hydrls"/>
</dbReference>
<dbReference type="SUPFAM" id="SSF52499">
    <property type="entry name" value="Isochorismatase-like hydrolases"/>
    <property type="match status" value="1"/>
</dbReference>
<dbReference type="PANTHER" id="PTHR43540">
    <property type="entry name" value="PEROXYUREIDOACRYLATE/UREIDOACRYLATE AMIDOHYDROLASE-RELATED"/>
    <property type="match status" value="1"/>
</dbReference>
<accession>A0A382SN88</accession>
<dbReference type="Gene3D" id="3.40.50.850">
    <property type="entry name" value="Isochorismatase-like"/>
    <property type="match status" value="1"/>
</dbReference>
<dbReference type="Pfam" id="PF00857">
    <property type="entry name" value="Isochorismatase"/>
    <property type="match status" value="1"/>
</dbReference>
<organism evidence="3">
    <name type="scientific">marine metagenome</name>
    <dbReference type="NCBI Taxonomy" id="408172"/>
    <lineage>
        <taxon>unclassified sequences</taxon>
        <taxon>metagenomes</taxon>
        <taxon>ecological metagenomes</taxon>
    </lineage>
</organism>
<name>A0A382SN88_9ZZZZ</name>
<dbReference type="EMBL" id="UINC01130150">
    <property type="protein sequence ID" value="SVD11032.1"/>
    <property type="molecule type" value="Genomic_DNA"/>
</dbReference>
<dbReference type="InterPro" id="IPR036380">
    <property type="entry name" value="Isochorismatase-like_sf"/>
</dbReference>
<gene>
    <name evidence="3" type="ORF">METZ01_LOCUS363886</name>
</gene>
<sequence length="163" mass="18967">MPHTFQMPQKYVDRMIKRLGREHVQETFETERTALVVVDMQNYFLDESQLAGAPVGQTIVDNINRIADVVRKTGGIVVWLQNLAPHHTPDSWKTVHERYTPEKGELRVKSMTPGEWPFELWPTLDVQEEDYRVIKRRYSAFIRGSSNIELILTDNSIENILVC</sequence>
<dbReference type="CDD" id="cd00431">
    <property type="entry name" value="cysteine_hydrolases"/>
    <property type="match status" value="1"/>
</dbReference>
<keyword evidence="1" id="KW-0378">Hydrolase</keyword>
<dbReference type="InterPro" id="IPR000868">
    <property type="entry name" value="Isochorismatase-like_dom"/>
</dbReference>
<evidence type="ECO:0000313" key="3">
    <source>
        <dbReference type="EMBL" id="SVD11032.1"/>
    </source>
</evidence>
<reference evidence="3" key="1">
    <citation type="submission" date="2018-05" db="EMBL/GenBank/DDBJ databases">
        <authorList>
            <person name="Lanie J.A."/>
            <person name="Ng W.-L."/>
            <person name="Kazmierczak K.M."/>
            <person name="Andrzejewski T.M."/>
            <person name="Davidsen T.M."/>
            <person name="Wayne K.J."/>
            <person name="Tettelin H."/>
            <person name="Glass J.I."/>
            <person name="Rusch D."/>
            <person name="Podicherti R."/>
            <person name="Tsui H.-C.T."/>
            <person name="Winkler M.E."/>
        </authorList>
    </citation>
    <scope>NUCLEOTIDE SEQUENCE</scope>
</reference>
<feature type="non-terminal residue" evidence="3">
    <location>
        <position position="163"/>
    </location>
</feature>
<dbReference type="GO" id="GO:0016787">
    <property type="term" value="F:hydrolase activity"/>
    <property type="evidence" value="ECO:0007669"/>
    <property type="project" value="UniProtKB-KW"/>
</dbReference>
<protein>
    <recommendedName>
        <fullName evidence="2">Isochorismatase-like domain-containing protein</fullName>
    </recommendedName>
</protein>